<sequence>MEWGILNQPERLEDLSKRFLPNLRPTETAQFAQLDQASARLPTTYATAKLNHHTMLADNKHDVAEDSASLTENISLARNNVAPMPASVVSHEEDGGLESAISDLEKNDTQKHIRSLPVAQASHRSLDASYDKLLTAFQQNPSAQMPSEL</sequence>
<keyword evidence="2" id="KW-1185">Reference proteome</keyword>
<organism evidence="1 2">
    <name type="scientific">Lasius niger</name>
    <name type="common">Black garden ant</name>
    <dbReference type="NCBI Taxonomy" id="67767"/>
    <lineage>
        <taxon>Eukaryota</taxon>
        <taxon>Metazoa</taxon>
        <taxon>Ecdysozoa</taxon>
        <taxon>Arthropoda</taxon>
        <taxon>Hexapoda</taxon>
        <taxon>Insecta</taxon>
        <taxon>Pterygota</taxon>
        <taxon>Neoptera</taxon>
        <taxon>Endopterygota</taxon>
        <taxon>Hymenoptera</taxon>
        <taxon>Apocrita</taxon>
        <taxon>Aculeata</taxon>
        <taxon>Formicoidea</taxon>
        <taxon>Formicidae</taxon>
        <taxon>Formicinae</taxon>
        <taxon>Lasius</taxon>
        <taxon>Lasius</taxon>
    </lineage>
</organism>
<dbReference type="AlphaFoldDB" id="A0A0J7NF39"/>
<comment type="caution">
    <text evidence="1">The sequence shown here is derived from an EMBL/GenBank/DDBJ whole genome shotgun (WGS) entry which is preliminary data.</text>
</comment>
<reference evidence="1 2" key="1">
    <citation type="submission" date="2015-04" db="EMBL/GenBank/DDBJ databases">
        <title>Lasius niger genome sequencing.</title>
        <authorList>
            <person name="Konorov E.A."/>
            <person name="Nikitin M.A."/>
            <person name="Kirill M.V."/>
            <person name="Chang P."/>
        </authorList>
    </citation>
    <scope>NUCLEOTIDE SEQUENCE [LARGE SCALE GENOMIC DNA]</scope>
    <source>
        <tissue evidence="1">Whole</tissue>
    </source>
</reference>
<protein>
    <submittedName>
        <fullName evidence="1">Inner-membrane translocator</fullName>
    </submittedName>
</protein>
<evidence type="ECO:0000313" key="2">
    <source>
        <dbReference type="Proteomes" id="UP000036403"/>
    </source>
</evidence>
<name>A0A0J7NF39_LASNI</name>
<accession>A0A0J7NF39</accession>
<dbReference type="PaxDb" id="67767-A0A0J7NF39"/>
<evidence type="ECO:0000313" key="1">
    <source>
        <dbReference type="EMBL" id="KMQ91130.1"/>
    </source>
</evidence>
<gene>
    <name evidence="1" type="ORF">RF55_9039</name>
</gene>
<dbReference type="Proteomes" id="UP000036403">
    <property type="component" value="Unassembled WGS sequence"/>
</dbReference>
<proteinExistence type="predicted"/>
<dbReference type="EMBL" id="LBMM01005873">
    <property type="protein sequence ID" value="KMQ91130.1"/>
    <property type="molecule type" value="Genomic_DNA"/>
</dbReference>